<evidence type="ECO:0000313" key="3">
    <source>
        <dbReference type="Proteomes" id="UP000246132"/>
    </source>
</evidence>
<dbReference type="PROSITE" id="PS51257">
    <property type="entry name" value="PROKAR_LIPOPROTEIN"/>
    <property type="match status" value="1"/>
</dbReference>
<evidence type="ECO:0000256" key="1">
    <source>
        <dbReference type="SAM" id="SignalP"/>
    </source>
</evidence>
<dbReference type="Pfam" id="PF06037">
    <property type="entry name" value="DUF922"/>
    <property type="match status" value="1"/>
</dbReference>
<sequence>MRLQRMLLTGFVALALTACTSTASNVTTEYYLVSGTTSEALDRDIRRKGPMQGHALAVAAIRFVPVSVQQEQTDAGCTFTEALFRIDANITLPRWKERATSRDRELRAAWDSLARYARAHEDMHVQIAERYARELGKAIEALPPRESCEALDKSAERVVKRMARRHQAEQLAFDRAEHERLEQLLRKASNGDS</sequence>
<organism evidence="2 3">
    <name type="scientific">Oceaniradius stylonematis</name>
    <dbReference type="NCBI Taxonomy" id="2184161"/>
    <lineage>
        <taxon>Bacteria</taxon>
        <taxon>Pseudomonadati</taxon>
        <taxon>Pseudomonadota</taxon>
        <taxon>Alphaproteobacteria</taxon>
        <taxon>Hyphomicrobiales</taxon>
        <taxon>Ahrensiaceae</taxon>
        <taxon>Oceaniradius</taxon>
    </lineage>
</organism>
<dbReference type="OrthoDB" id="7888967at2"/>
<accession>A0A3A8A602</accession>
<name>A0A3A8A602_9HYPH</name>
<comment type="caution">
    <text evidence="2">The sequence shown here is derived from an EMBL/GenBank/DDBJ whole genome shotgun (WGS) entry which is preliminary data.</text>
</comment>
<keyword evidence="3" id="KW-1185">Reference proteome</keyword>
<evidence type="ECO:0000313" key="2">
    <source>
        <dbReference type="EMBL" id="RKF05692.1"/>
    </source>
</evidence>
<gene>
    <name evidence="2" type="ORF">DEM25_013880</name>
</gene>
<keyword evidence="1" id="KW-0732">Signal</keyword>
<feature type="signal peptide" evidence="1">
    <location>
        <begin position="1"/>
        <end position="23"/>
    </location>
</feature>
<dbReference type="EMBL" id="QFWV02000008">
    <property type="protein sequence ID" value="RKF05692.1"/>
    <property type="molecule type" value="Genomic_DNA"/>
</dbReference>
<feature type="chain" id="PRO_5018543384" evidence="1">
    <location>
        <begin position="24"/>
        <end position="193"/>
    </location>
</feature>
<reference evidence="2 3" key="1">
    <citation type="journal article" date="2018" name="Int. J. Syst. Bacteriol.">
        <title>Oceaniradius stylonemae gen. nov., sp. nov., isolated from a red alga, Stylonema cornu-cervi.</title>
        <authorList>
            <person name="Jeong S."/>
        </authorList>
    </citation>
    <scope>NUCLEOTIDE SEQUENCE [LARGE SCALE GENOMIC DNA]</scope>
    <source>
        <strain evidence="2 3">StC1</strain>
    </source>
</reference>
<dbReference type="AlphaFoldDB" id="A0A3A8A602"/>
<protein>
    <submittedName>
        <fullName evidence="2">DUF922 domain-containing protein</fullName>
    </submittedName>
</protein>
<proteinExistence type="predicted"/>
<dbReference type="Proteomes" id="UP000246132">
    <property type="component" value="Unassembled WGS sequence"/>
</dbReference>
<dbReference type="RefSeq" id="WP_109766322.1">
    <property type="nucleotide sequence ID" value="NZ_CP159474.1"/>
</dbReference>
<dbReference type="InterPro" id="IPR010321">
    <property type="entry name" value="DUF922"/>
</dbReference>